<proteinExistence type="predicted"/>
<reference evidence="2 3" key="1">
    <citation type="submission" date="2023-05" db="EMBL/GenBank/DDBJ databases">
        <title>B98-5 Cell Line De Novo Hybrid Assembly: An Optical Mapping Approach.</title>
        <authorList>
            <person name="Kananen K."/>
            <person name="Auerbach J.A."/>
            <person name="Kautto E."/>
            <person name="Blachly J.S."/>
        </authorList>
    </citation>
    <scope>NUCLEOTIDE SEQUENCE [LARGE SCALE GENOMIC DNA]</scope>
    <source>
        <strain evidence="2">B95-8</strain>
        <tissue evidence="2">Cell line</tissue>
    </source>
</reference>
<evidence type="ECO:0000256" key="1">
    <source>
        <dbReference type="SAM" id="MobiDB-lite"/>
    </source>
</evidence>
<evidence type="ECO:0000313" key="3">
    <source>
        <dbReference type="Proteomes" id="UP001266305"/>
    </source>
</evidence>
<feature type="region of interest" description="Disordered" evidence="1">
    <location>
        <begin position="1"/>
        <end position="48"/>
    </location>
</feature>
<accession>A0ABQ9W245</accession>
<organism evidence="2 3">
    <name type="scientific">Saguinus oedipus</name>
    <name type="common">Cotton-top tamarin</name>
    <name type="synonym">Oedipomidas oedipus</name>
    <dbReference type="NCBI Taxonomy" id="9490"/>
    <lineage>
        <taxon>Eukaryota</taxon>
        <taxon>Metazoa</taxon>
        <taxon>Chordata</taxon>
        <taxon>Craniata</taxon>
        <taxon>Vertebrata</taxon>
        <taxon>Euteleostomi</taxon>
        <taxon>Mammalia</taxon>
        <taxon>Eutheria</taxon>
        <taxon>Euarchontoglires</taxon>
        <taxon>Primates</taxon>
        <taxon>Haplorrhini</taxon>
        <taxon>Platyrrhini</taxon>
        <taxon>Cebidae</taxon>
        <taxon>Callitrichinae</taxon>
        <taxon>Saguinus</taxon>
    </lineage>
</organism>
<keyword evidence="3" id="KW-1185">Reference proteome</keyword>
<feature type="compositionally biased region" description="Low complexity" evidence="1">
    <location>
        <begin position="86"/>
        <end position="96"/>
    </location>
</feature>
<comment type="caution">
    <text evidence="2">The sequence shown here is derived from an EMBL/GenBank/DDBJ whole genome shotgun (WGS) entry which is preliminary data.</text>
</comment>
<sequence length="105" mass="12139">AFRDHELPQLTPPEEIRRPRSHRQQGGRDPSAIYPPSQAGKWRKVRKSRMAAEVVKKYAEGNYREGNYREGNYGAVCITSPTSCRQQQTTAKQAQAIRDRRLERN</sequence>
<feature type="non-terminal residue" evidence="2">
    <location>
        <position position="1"/>
    </location>
</feature>
<dbReference type="EMBL" id="JASSZA010000003">
    <property type="protein sequence ID" value="KAK2115713.1"/>
    <property type="molecule type" value="Genomic_DNA"/>
</dbReference>
<protein>
    <submittedName>
        <fullName evidence="2">Uncharacterized protein</fullName>
    </submittedName>
</protein>
<dbReference type="Proteomes" id="UP001266305">
    <property type="component" value="Unassembled WGS sequence"/>
</dbReference>
<evidence type="ECO:0000313" key="2">
    <source>
        <dbReference type="EMBL" id="KAK2115713.1"/>
    </source>
</evidence>
<gene>
    <name evidence="2" type="ORF">P7K49_006339</name>
</gene>
<name>A0ABQ9W245_SAGOE</name>
<feature type="region of interest" description="Disordered" evidence="1">
    <location>
        <begin position="83"/>
        <end position="105"/>
    </location>
</feature>